<reference evidence="2 3" key="1">
    <citation type="journal article" date="2020" name="Genome Biol. Evol.">
        <title>A new high-quality draft genome assembly of the Chinese cordyceps Ophiocordyceps sinensis.</title>
        <authorList>
            <person name="Shu R."/>
            <person name="Zhang J."/>
            <person name="Meng Q."/>
            <person name="Zhang H."/>
            <person name="Zhou G."/>
            <person name="Li M."/>
            <person name="Wu P."/>
            <person name="Zhao Y."/>
            <person name="Chen C."/>
            <person name="Qin Q."/>
        </authorList>
    </citation>
    <scope>NUCLEOTIDE SEQUENCE [LARGE SCALE GENOMIC DNA]</scope>
    <source>
        <strain evidence="2 3">IOZ07</strain>
    </source>
</reference>
<dbReference type="Proteomes" id="UP000557566">
    <property type="component" value="Unassembled WGS sequence"/>
</dbReference>
<dbReference type="PANTHER" id="PTHR43157">
    <property type="entry name" value="PHOSPHATIDYLINOSITOL-GLYCAN BIOSYNTHESIS CLASS F PROTEIN-RELATED"/>
    <property type="match status" value="1"/>
</dbReference>
<evidence type="ECO:0000313" key="3">
    <source>
        <dbReference type="Proteomes" id="UP000557566"/>
    </source>
</evidence>
<dbReference type="Pfam" id="PF00106">
    <property type="entry name" value="adh_short"/>
    <property type="match status" value="1"/>
</dbReference>
<keyword evidence="1" id="KW-0560">Oxidoreductase</keyword>
<dbReference type="GO" id="GO:0016491">
    <property type="term" value="F:oxidoreductase activity"/>
    <property type="evidence" value="ECO:0007669"/>
    <property type="project" value="UniProtKB-KW"/>
</dbReference>
<evidence type="ECO:0000313" key="2">
    <source>
        <dbReference type="EMBL" id="KAF4510482.1"/>
    </source>
</evidence>
<dbReference type="AlphaFoldDB" id="A0A8H4V769"/>
<organism evidence="2 3">
    <name type="scientific">Ophiocordyceps sinensis</name>
    <dbReference type="NCBI Taxonomy" id="72228"/>
    <lineage>
        <taxon>Eukaryota</taxon>
        <taxon>Fungi</taxon>
        <taxon>Dikarya</taxon>
        <taxon>Ascomycota</taxon>
        <taxon>Pezizomycotina</taxon>
        <taxon>Sordariomycetes</taxon>
        <taxon>Hypocreomycetidae</taxon>
        <taxon>Hypocreales</taxon>
        <taxon>Ophiocordycipitaceae</taxon>
        <taxon>Ophiocordyceps</taxon>
    </lineage>
</organism>
<comment type="caution">
    <text evidence="2">The sequence shown here is derived from an EMBL/GenBank/DDBJ whole genome shotgun (WGS) entry which is preliminary data.</text>
</comment>
<dbReference type="PANTHER" id="PTHR43157:SF61">
    <property type="entry name" value="DEHYDROGENASE_REDUCTASE FAMILY PROTEIN, PUTATIVE (AFU_ORTHOLOGUE AFUA_3G01250)-RELATED"/>
    <property type="match status" value="1"/>
</dbReference>
<dbReference type="PRINTS" id="PR00081">
    <property type="entry name" value="GDHRDH"/>
</dbReference>
<dbReference type="Gene3D" id="3.40.50.720">
    <property type="entry name" value="NAD(P)-binding Rossmann-like Domain"/>
    <property type="match status" value="1"/>
</dbReference>
<evidence type="ECO:0000256" key="1">
    <source>
        <dbReference type="ARBA" id="ARBA00023002"/>
    </source>
</evidence>
<dbReference type="SUPFAM" id="SSF51735">
    <property type="entry name" value="NAD(P)-binding Rossmann-fold domains"/>
    <property type="match status" value="1"/>
</dbReference>
<keyword evidence="3" id="KW-1185">Reference proteome</keyword>
<accession>A0A8H4V769</accession>
<dbReference type="InterPro" id="IPR036291">
    <property type="entry name" value="NAD(P)-bd_dom_sf"/>
</dbReference>
<dbReference type="OrthoDB" id="542013at2759"/>
<proteinExistence type="predicted"/>
<sequence length="322" mass="35562">MSLFGSLLGQFTTLPYPNEDCTGRTVIVTGANVGLGLEAARHFVRLNAAKVILACRNVDKAEAAKQDIEGSTQRHGVVDVWQLDLSSFDSVNEFAARAAKLERLDVLLNNASVLTFEWALSEGHETMVTVNVISTLLLTVRLLPILRQTGTRFNVTPHVVIVSSGGAFMTYFPERKADEILNRLKVKENYYERYNTTKLMQLMAMRKLAQAADASGKGRVVINSLDPGLCRTQLFRGLPFPFNWVLGPALAVFGRTAEMGSRTLMAAAFGDYETHGRWMANCKLHSWPPVMAGAEGERVMDKLWGELAEHLEGMEPGVMDNV</sequence>
<protein>
    <submittedName>
        <fullName evidence="2">Uncharacterized protein</fullName>
    </submittedName>
</protein>
<name>A0A8H4V769_9HYPO</name>
<dbReference type="EMBL" id="JAAVMX010000003">
    <property type="protein sequence ID" value="KAF4510482.1"/>
    <property type="molecule type" value="Genomic_DNA"/>
</dbReference>
<gene>
    <name evidence="2" type="ORF">G6O67_002363</name>
</gene>
<dbReference type="InterPro" id="IPR002347">
    <property type="entry name" value="SDR_fam"/>
</dbReference>